<name>A0A6J7WC79_9CAUD</name>
<reference evidence="1" key="1">
    <citation type="submission" date="2020-05" db="EMBL/GenBank/DDBJ databases">
        <authorList>
            <person name="Chiriac C."/>
            <person name="Salcher M."/>
            <person name="Ghai R."/>
            <person name="Kavagutti S V."/>
        </authorList>
    </citation>
    <scope>NUCLEOTIDE SEQUENCE</scope>
</reference>
<proteinExistence type="predicted"/>
<evidence type="ECO:0000313" key="1">
    <source>
        <dbReference type="EMBL" id="CAB5151541.1"/>
    </source>
</evidence>
<dbReference type="EMBL" id="LR798197">
    <property type="protein sequence ID" value="CAB5151541.1"/>
    <property type="molecule type" value="Genomic_DNA"/>
</dbReference>
<sequence length="158" mass="16680">MKQLNLEKIRATLERVPDEFEGLVAQIGFPQGQHYPDGTNVAFVASVHEFGAPGANVPARPFMRPTVKAQKDTWVNIVKSGIPKVVAGQLTAFDVLDAVGIQGAADVQETISKVTSPPLSPITIARKGSAKPLIDTGQMFASVRNSVAPAGATFTDKG</sequence>
<organism evidence="1">
    <name type="scientific">uncultured Caudovirales phage</name>
    <dbReference type="NCBI Taxonomy" id="2100421"/>
    <lineage>
        <taxon>Viruses</taxon>
        <taxon>Duplodnaviria</taxon>
        <taxon>Heunggongvirae</taxon>
        <taxon>Uroviricota</taxon>
        <taxon>Caudoviricetes</taxon>
        <taxon>Peduoviridae</taxon>
        <taxon>Maltschvirus</taxon>
        <taxon>Maltschvirus maltsch</taxon>
    </lineage>
</organism>
<accession>A0A6J7WC79</accession>
<protein>
    <submittedName>
        <fullName evidence="1">Uncharacterized protein</fullName>
    </submittedName>
</protein>
<gene>
    <name evidence="1" type="ORF">UFOVP148_48</name>
</gene>